<dbReference type="EMBL" id="CP009248">
    <property type="protein sequence ID" value="APT90537.1"/>
    <property type="molecule type" value="Genomic_DNA"/>
</dbReference>
<evidence type="ECO:0000313" key="4">
    <source>
        <dbReference type="Proteomes" id="UP000185469"/>
    </source>
</evidence>
<accession>A0A1L7CXK0</accession>
<dbReference type="SUPFAM" id="SSF48317">
    <property type="entry name" value="Acid phosphatase/Vanadium-dependent haloperoxidase"/>
    <property type="match status" value="1"/>
</dbReference>
<dbReference type="Proteomes" id="UP000185469">
    <property type="component" value="Chromosome"/>
</dbReference>
<evidence type="ECO:0000256" key="1">
    <source>
        <dbReference type="SAM" id="Phobius"/>
    </source>
</evidence>
<dbReference type="Pfam" id="PF01569">
    <property type="entry name" value="PAP2"/>
    <property type="match status" value="1"/>
</dbReference>
<dbReference type="Gene3D" id="1.20.144.10">
    <property type="entry name" value="Phosphatidic acid phosphatase type 2/haloperoxidase"/>
    <property type="match status" value="1"/>
</dbReference>
<keyword evidence="4" id="KW-1185">Reference proteome</keyword>
<keyword evidence="1" id="KW-0472">Membrane</keyword>
<feature type="domain" description="Phosphatidic acid phosphatase type 2/haloperoxidase" evidence="2">
    <location>
        <begin position="80"/>
        <end position="196"/>
    </location>
</feature>
<sequence>MAGPTRVRHLLGWTAVLAALAWWSTTDAGRRLDGAVAADIARLRGAGPVADWATLADAALRPLALAPATVVLALVLWWRFRRFALLVPASFATSIAVTYLIKWALGRPRPAGWLSAVDLGDAAFPSAHVAGASATVIAVLQLLRRVAGRLLTRLLQAGALALVAAVAAARVWVGAHWLGDVVAGLVVGVIGVSAALLVLRALPAPRGAGPRL</sequence>
<feature type="transmembrane region" description="Helical" evidence="1">
    <location>
        <begin position="52"/>
        <end position="76"/>
    </location>
</feature>
<dbReference type="AlphaFoldDB" id="A0A1L7CXK0"/>
<keyword evidence="1" id="KW-0812">Transmembrane</keyword>
<feature type="transmembrane region" description="Helical" evidence="1">
    <location>
        <begin position="83"/>
        <end position="102"/>
    </location>
</feature>
<dbReference type="InterPro" id="IPR036938">
    <property type="entry name" value="PAP2/HPO_sf"/>
</dbReference>
<evidence type="ECO:0000313" key="3">
    <source>
        <dbReference type="EMBL" id="APT90537.1"/>
    </source>
</evidence>
<feature type="transmembrane region" description="Helical" evidence="1">
    <location>
        <begin position="122"/>
        <end position="143"/>
    </location>
</feature>
<reference evidence="3 4" key="1">
    <citation type="submission" date="2014-08" db="EMBL/GenBank/DDBJ databases">
        <title>Complete genome sequence of Corynebacterium sphenisci CECT 5990(T) (=DSM 44792(T)), isolated from healthy wild penguins.</title>
        <authorList>
            <person name="Ruckert C."/>
            <person name="Albersmeier A."/>
            <person name="Winkler A."/>
            <person name="Kalinowski J."/>
        </authorList>
    </citation>
    <scope>NUCLEOTIDE SEQUENCE [LARGE SCALE GENOMIC DNA]</scope>
    <source>
        <strain evidence="3 4">DSM 44792</strain>
    </source>
</reference>
<dbReference type="SMART" id="SM00014">
    <property type="entry name" value="acidPPc"/>
    <property type="match status" value="1"/>
</dbReference>
<feature type="transmembrane region" description="Helical" evidence="1">
    <location>
        <begin position="181"/>
        <end position="202"/>
    </location>
</feature>
<feature type="transmembrane region" description="Helical" evidence="1">
    <location>
        <begin position="155"/>
        <end position="175"/>
    </location>
</feature>
<organism evidence="3 4">
    <name type="scientific">Corynebacterium sphenisci DSM 44792</name>
    <dbReference type="NCBI Taxonomy" id="1437874"/>
    <lineage>
        <taxon>Bacteria</taxon>
        <taxon>Bacillati</taxon>
        <taxon>Actinomycetota</taxon>
        <taxon>Actinomycetes</taxon>
        <taxon>Mycobacteriales</taxon>
        <taxon>Corynebacteriaceae</taxon>
        <taxon>Corynebacterium</taxon>
    </lineage>
</organism>
<gene>
    <name evidence="3" type="ORF">CSPHI_05245</name>
</gene>
<keyword evidence="1" id="KW-1133">Transmembrane helix</keyword>
<name>A0A1L7CXK0_9CORY</name>
<evidence type="ECO:0000259" key="2">
    <source>
        <dbReference type="SMART" id="SM00014"/>
    </source>
</evidence>
<dbReference type="STRING" id="1437874.CSPHI_05245"/>
<protein>
    <recommendedName>
        <fullName evidence="2">Phosphatidic acid phosphatase type 2/haloperoxidase domain-containing protein</fullName>
    </recommendedName>
</protein>
<dbReference type="InterPro" id="IPR000326">
    <property type="entry name" value="PAP2/HPO"/>
</dbReference>
<dbReference type="KEGG" id="csph:CSPHI_05245"/>
<proteinExistence type="predicted"/>